<dbReference type="AlphaFoldDB" id="A0AAV5F306"/>
<comment type="caution">
    <text evidence="1">The sequence shown here is derived from an EMBL/GenBank/DDBJ whole genome shotgun (WGS) entry which is preliminary data.</text>
</comment>
<evidence type="ECO:0000313" key="2">
    <source>
        <dbReference type="Proteomes" id="UP001054889"/>
    </source>
</evidence>
<dbReference type="Proteomes" id="UP001054889">
    <property type="component" value="Unassembled WGS sequence"/>
</dbReference>
<evidence type="ECO:0000313" key="1">
    <source>
        <dbReference type="EMBL" id="GJN28855.1"/>
    </source>
</evidence>
<protein>
    <submittedName>
        <fullName evidence="1">Uncharacterized protein</fullName>
    </submittedName>
</protein>
<sequence length="76" mass="9173">MRTRDKTFVPQQYTTYQAMRRAIGTEMEQYFTYLLGLAELVTAPHRLREDVVVEFYATLWVARDCLEFWFLFRGQP</sequence>
<dbReference type="EMBL" id="BQKI01000081">
    <property type="protein sequence ID" value="GJN28855.1"/>
    <property type="molecule type" value="Genomic_DNA"/>
</dbReference>
<name>A0AAV5F306_ELECO</name>
<reference evidence="1" key="1">
    <citation type="journal article" date="2018" name="DNA Res.">
        <title>Multiple hybrid de novo genome assembly of finger millet, an orphan allotetraploid crop.</title>
        <authorList>
            <person name="Hatakeyama M."/>
            <person name="Aluri S."/>
            <person name="Balachadran M.T."/>
            <person name="Sivarajan S.R."/>
            <person name="Patrignani A."/>
            <person name="Gruter S."/>
            <person name="Poveda L."/>
            <person name="Shimizu-Inatsugi R."/>
            <person name="Baeten J."/>
            <person name="Francoijs K.J."/>
            <person name="Nataraja K.N."/>
            <person name="Reddy Y.A.N."/>
            <person name="Phadnis S."/>
            <person name="Ravikumar R.L."/>
            <person name="Schlapbach R."/>
            <person name="Sreeman S.M."/>
            <person name="Shimizu K.K."/>
        </authorList>
    </citation>
    <scope>NUCLEOTIDE SEQUENCE</scope>
</reference>
<accession>A0AAV5F306</accession>
<reference evidence="1" key="2">
    <citation type="submission" date="2021-12" db="EMBL/GenBank/DDBJ databases">
        <title>Resequencing data analysis of finger millet.</title>
        <authorList>
            <person name="Hatakeyama M."/>
            <person name="Aluri S."/>
            <person name="Balachadran M.T."/>
            <person name="Sivarajan S.R."/>
            <person name="Poveda L."/>
            <person name="Shimizu-Inatsugi R."/>
            <person name="Schlapbach R."/>
            <person name="Sreeman S.M."/>
            <person name="Shimizu K.K."/>
        </authorList>
    </citation>
    <scope>NUCLEOTIDE SEQUENCE</scope>
</reference>
<gene>
    <name evidence="1" type="primary">gb17027</name>
    <name evidence="1" type="ORF">PR202_gb17027</name>
</gene>
<organism evidence="1 2">
    <name type="scientific">Eleusine coracana subsp. coracana</name>
    <dbReference type="NCBI Taxonomy" id="191504"/>
    <lineage>
        <taxon>Eukaryota</taxon>
        <taxon>Viridiplantae</taxon>
        <taxon>Streptophyta</taxon>
        <taxon>Embryophyta</taxon>
        <taxon>Tracheophyta</taxon>
        <taxon>Spermatophyta</taxon>
        <taxon>Magnoliopsida</taxon>
        <taxon>Liliopsida</taxon>
        <taxon>Poales</taxon>
        <taxon>Poaceae</taxon>
        <taxon>PACMAD clade</taxon>
        <taxon>Chloridoideae</taxon>
        <taxon>Cynodonteae</taxon>
        <taxon>Eleusininae</taxon>
        <taxon>Eleusine</taxon>
    </lineage>
</organism>
<keyword evidence="2" id="KW-1185">Reference proteome</keyword>
<proteinExistence type="predicted"/>